<dbReference type="RefSeq" id="WP_131917428.1">
    <property type="nucleotide sequence ID" value="NZ_SMLG01000017.1"/>
</dbReference>
<dbReference type="AlphaFoldDB" id="A0A4R5F3L2"/>
<proteinExistence type="inferred from homology"/>
<keyword evidence="10" id="KW-1185">Reference proteome</keyword>
<comment type="similarity">
    <text evidence="4">Belongs to the class-IV pyridoxal-phosphate-dependent aminotransferase family.</text>
</comment>
<evidence type="ECO:0000256" key="7">
    <source>
        <dbReference type="ARBA" id="ARBA00048798"/>
    </source>
</evidence>
<evidence type="ECO:0000256" key="2">
    <source>
        <dbReference type="ARBA" id="ARBA00004931"/>
    </source>
</evidence>
<dbReference type="Gene3D" id="3.30.470.10">
    <property type="match status" value="1"/>
</dbReference>
<evidence type="ECO:0000313" key="9">
    <source>
        <dbReference type="EMBL" id="TDE41741.1"/>
    </source>
</evidence>
<accession>A0A4R5F3L2</accession>
<dbReference type="Proteomes" id="UP000294814">
    <property type="component" value="Unassembled WGS sequence"/>
</dbReference>
<dbReference type="PANTHER" id="PTHR42743">
    <property type="entry name" value="AMINO-ACID AMINOTRANSFERASE"/>
    <property type="match status" value="1"/>
</dbReference>
<comment type="pathway">
    <text evidence="3">Amino-acid biosynthesis; L-leucine biosynthesis; L-leucine from 3-methyl-2-oxobutanoate: step 4/4.</text>
</comment>
<dbReference type="InterPro" id="IPR050571">
    <property type="entry name" value="Class-IV_PLP-Dep_Aminotrnsfr"/>
</dbReference>
<comment type="pathway">
    <text evidence="2">Amino-acid biosynthesis; L-valine biosynthesis; L-valine from pyruvate: step 4/4.</text>
</comment>
<dbReference type="GO" id="GO:0004084">
    <property type="term" value="F:branched-chain-amino-acid transaminase activity"/>
    <property type="evidence" value="ECO:0007669"/>
    <property type="project" value="UniProtKB-EC"/>
</dbReference>
<dbReference type="InterPro" id="IPR043132">
    <property type="entry name" value="BCAT-like_C"/>
</dbReference>
<dbReference type="CDD" id="cd00449">
    <property type="entry name" value="PLPDE_IV"/>
    <property type="match status" value="1"/>
</dbReference>
<dbReference type="GO" id="GO:0046394">
    <property type="term" value="P:carboxylic acid biosynthetic process"/>
    <property type="evidence" value="ECO:0007669"/>
    <property type="project" value="UniProtKB-ARBA"/>
</dbReference>
<dbReference type="EMBL" id="SMLG01000017">
    <property type="protein sequence ID" value="TDE41741.1"/>
    <property type="molecule type" value="Genomic_DNA"/>
</dbReference>
<evidence type="ECO:0000313" key="10">
    <source>
        <dbReference type="Proteomes" id="UP000294814"/>
    </source>
</evidence>
<gene>
    <name evidence="9" type="ORF">E0I26_15895</name>
</gene>
<protein>
    <recommendedName>
        <fullName evidence="5">branched-chain-amino-acid transaminase</fullName>
        <ecNumber evidence="5">2.6.1.42</ecNumber>
    </recommendedName>
</protein>
<evidence type="ECO:0000256" key="8">
    <source>
        <dbReference type="ARBA" id="ARBA00049229"/>
    </source>
</evidence>
<reference evidence="9 10" key="1">
    <citation type="submission" date="2019-03" db="EMBL/GenBank/DDBJ databases">
        <title>Novel species of Flavobacterium.</title>
        <authorList>
            <person name="Liu Q."/>
            <person name="Xin Y.-H."/>
        </authorList>
    </citation>
    <scope>NUCLEOTIDE SEQUENCE [LARGE SCALE GENOMIC DNA]</scope>
    <source>
        <strain evidence="9 10">LB3P52</strain>
    </source>
</reference>
<dbReference type="SUPFAM" id="SSF56752">
    <property type="entry name" value="D-aminoacid aminotransferase-like PLP-dependent enzymes"/>
    <property type="match status" value="1"/>
</dbReference>
<dbReference type="EC" id="2.6.1.42" evidence="5"/>
<dbReference type="InterPro" id="IPR001544">
    <property type="entry name" value="Aminotrans_IV"/>
</dbReference>
<dbReference type="OrthoDB" id="9804984at2"/>
<dbReference type="Gene3D" id="3.20.10.10">
    <property type="entry name" value="D-amino Acid Aminotransferase, subunit A, domain 2"/>
    <property type="match status" value="1"/>
</dbReference>
<organism evidence="9 10">
    <name type="scientific">Flavobacterium rhamnosiphilum</name>
    <dbReference type="NCBI Taxonomy" id="2541724"/>
    <lineage>
        <taxon>Bacteria</taxon>
        <taxon>Pseudomonadati</taxon>
        <taxon>Bacteroidota</taxon>
        <taxon>Flavobacteriia</taxon>
        <taxon>Flavobacteriales</taxon>
        <taxon>Flavobacteriaceae</taxon>
        <taxon>Flavobacterium</taxon>
    </lineage>
</organism>
<dbReference type="PANTHER" id="PTHR42743:SF11">
    <property type="entry name" value="AMINODEOXYCHORISMATE LYASE"/>
    <property type="match status" value="1"/>
</dbReference>
<comment type="catalytic activity">
    <reaction evidence="7">
        <text>L-isoleucine + 2-oxoglutarate = (S)-3-methyl-2-oxopentanoate + L-glutamate</text>
        <dbReference type="Rhea" id="RHEA:24801"/>
        <dbReference type="ChEBI" id="CHEBI:16810"/>
        <dbReference type="ChEBI" id="CHEBI:29985"/>
        <dbReference type="ChEBI" id="CHEBI:35146"/>
        <dbReference type="ChEBI" id="CHEBI:58045"/>
        <dbReference type="EC" id="2.6.1.42"/>
    </reaction>
</comment>
<sequence>MNIAYLNGEKIVERNIISLYNPSFLYGISVFEGIRAYKNPLKDKVSFFDLDEHLERLYMSALFLSFNLPLNVETLKGELLNIFEKENVQENVYIRITFFIGEETSWSDENNIHYLISLRSMDSQLENSQSISLAFSTFRRISSSAMPPSVKAGANYLNSRYALIETQKKGFDGALFISNNNHISESTGSCIFFIKNNCVFTPSTDCDILVGITRNRIIDLCVKEGLKVSEEHISPSAVYNYDAAFLAGTMIEIKPISRIERMNYDTVNNATFKLITNILKNYVYEMES</sequence>
<evidence type="ECO:0000256" key="5">
    <source>
        <dbReference type="ARBA" id="ARBA00013053"/>
    </source>
</evidence>
<dbReference type="InterPro" id="IPR043131">
    <property type="entry name" value="BCAT-like_N"/>
</dbReference>
<dbReference type="InterPro" id="IPR036038">
    <property type="entry name" value="Aminotransferase-like"/>
</dbReference>
<evidence type="ECO:0000256" key="6">
    <source>
        <dbReference type="ARBA" id="ARBA00048212"/>
    </source>
</evidence>
<name>A0A4R5F3L2_9FLAO</name>
<evidence type="ECO:0000256" key="1">
    <source>
        <dbReference type="ARBA" id="ARBA00004824"/>
    </source>
</evidence>
<comment type="catalytic activity">
    <reaction evidence="6">
        <text>L-valine + 2-oxoglutarate = 3-methyl-2-oxobutanoate + L-glutamate</text>
        <dbReference type="Rhea" id="RHEA:24813"/>
        <dbReference type="ChEBI" id="CHEBI:11851"/>
        <dbReference type="ChEBI" id="CHEBI:16810"/>
        <dbReference type="ChEBI" id="CHEBI:29985"/>
        <dbReference type="ChEBI" id="CHEBI:57762"/>
        <dbReference type="EC" id="2.6.1.42"/>
    </reaction>
</comment>
<comment type="caution">
    <text evidence="9">The sequence shown here is derived from an EMBL/GenBank/DDBJ whole genome shotgun (WGS) entry which is preliminary data.</text>
</comment>
<evidence type="ECO:0000256" key="3">
    <source>
        <dbReference type="ARBA" id="ARBA00005072"/>
    </source>
</evidence>
<evidence type="ECO:0000256" key="4">
    <source>
        <dbReference type="ARBA" id="ARBA00009320"/>
    </source>
</evidence>
<comment type="catalytic activity">
    <reaction evidence="8">
        <text>L-leucine + 2-oxoglutarate = 4-methyl-2-oxopentanoate + L-glutamate</text>
        <dbReference type="Rhea" id="RHEA:18321"/>
        <dbReference type="ChEBI" id="CHEBI:16810"/>
        <dbReference type="ChEBI" id="CHEBI:17865"/>
        <dbReference type="ChEBI" id="CHEBI:29985"/>
        <dbReference type="ChEBI" id="CHEBI:57427"/>
        <dbReference type="EC" id="2.6.1.42"/>
    </reaction>
</comment>
<dbReference type="Pfam" id="PF01063">
    <property type="entry name" value="Aminotran_4"/>
    <property type="match status" value="1"/>
</dbReference>
<comment type="pathway">
    <text evidence="1">Amino-acid biosynthesis; L-isoleucine biosynthesis; L-isoleucine from 2-oxobutanoate: step 4/4.</text>
</comment>